<organism evidence="1 2">
    <name type="scientific">Colletotrichum shisoi</name>
    <dbReference type="NCBI Taxonomy" id="2078593"/>
    <lineage>
        <taxon>Eukaryota</taxon>
        <taxon>Fungi</taxon>
        <taxon>Dikarya</taxon>
        <taxon>Ascomycota</taxon>
        <taxon>Pezizomycotina</taxon>
        <taxon>Sordariomycetes</taxon>
        <taxon>Hypocreomycetidae</taxon>
        <taxon>Glomerellales</taxon>
        <taxon>Glomerellaceae</taxon>
        <taxon>Colletotrichum</taxon>
        <taxon>Colletotrichum destructivum species complex</taxon>
    </lineage>
</organism>
<name>A0A5Q4BP43_9PEZI</name>
<proteinExistence type="predicted"/>
<evidence type="ECO:0000313" key="2">
    <source>
        <dbReference type="Proteomes" id="UP000326340"/>
    </source>
</evidence>
<gene>
    <name evidence="1" type="ORF">CSHISOI_06713</name>
</gene>
<comment type="caution">
    <text evidence="1">The sequence shown here is derived from an EMBL/GenBank/DDBJ whole genome shotgun (WGS) entry which is preliminary data.</text>
</comment>
<dbReference type="EMBL" id="PUHP01000637">
    <property type="protein sequence ID" value="TQN68765.1"/>
    <property type="molecule type" value="Genomic_DNA"/>
</dbReference>
<protein>
    <submittedName>
        <fullName evidence="1">Uncharacterized protein</fullName>
    </submittedName>
</protein>
<accession>A0A5Q4BP43</accession>
<reference evidence="1 2" key="1">
    <citation type="journal article" date="2019" name="Sci. Rep.">
        <title>Colletotrichum shisoi sp. nov., an anthracnose pathogen of Perilla frutescens in Japan: molecular phylogenetic, morphological and genomic evidence.</title>
        <authorList>
            <person name="Gan P."/>
            <person name="Tsushima A."/>
            <person name="Hiroyama R."/>
            <person name="Narusaka M."/>
            <person name="Takano Y."/>
            <person name="Narusaka Y."/>
            <person name="Kawaradani M."/>
            <person name="Damm U."/>
            <person name="Shirasu K."/>
        </authorList>
    </citation>
    <scope>NUCLEOTIDE SEQUENCE [LARGE SCALE GENOMIC DNA]</scope>
    <source>
        <strain evidence="1 2">PG-2018a</strain>
    </source>
</reference>
<sequence>MTEESVVENTGNAQERKAVRLSFEELSYTDKFGYFKYRQALLMSSAFGKSFIAAATFSHMEDSDIFM</sequence>
<dbReference type="AlphaFoldDB" id="A0A5Q4BP43"/>
<dbReference type="Proteomes" id="UP000326340">
    <property type="component" value="Unassembled WGS sequence"/>
</dbReference>
<keyword evidence="2" id="KW-1185">Reference proteome</keyword>
<evidence type="ECO:0000313" key="1">
    <source>
        <dbReference type="EMBL" id="TQN68765.1"/>
    </source>
</evidence>